<comment type="caution">
    <text evidence="3">The sequence shown here is derived from an EMBL/GenBank/DDBJ whole genome shotgun (WGS) entry which is preliminary data.</text>
</comment>
<accession>A0AAV1LYI2</accession>
<keyword evidence="4" id="KW-1185">Reference proteome</keyword>
<dbReference type="AlphaFoldDB" id="A0AAV1LYI2"/>
<dbReference type="Proteomes" id="UP001314205">
    <property type="component" value="Unassembled WGS sequence"/>
</dbReference>
<dbReference type="PANTHER" id="PTHR12243">
    <property type="entry name" value="MADF DOMAIN TRANSCRIPTION FACTOR"/>
    <property type="match status" value="1"/>
</dbReference>
<protein>
    <recommendedName>
        <fullName evidence="2">MADF domain-containing protein</fullName>
    </recommendedName>
</protein>
<dbReference type="EMBL" id="CAVLGL010000115">
    <property type="protein sequence ID" value="CAK1599247.1"/>
    <property type="molecule type" value="Genomic_DNA"/>
</dbReference>
<dbReference type="SMART" id="SM00595">
    <property type="entry name" value="MADF"/>
    <property type="match status" value="1"/>
</dbReference>
<name>A0AAV1LYI2_9NEOP</name>
<dbReference type="PANTHER" id="PTHR12243:SF67">
    <property type="entry name" value="COREPRESSOR OF PANGOLIN, ISOFORM A-RELATED"/>
    <property type="match status" value="1"/>
</dbReference>
<organism evidence="3 4">
    <name type="scientific">Parnassius mnemosyne</name>
    <name type="common">clouded apollo</name>
    <dbReference type="NCBI Taxonomy" id="213953"/>
    <lineage>
        <taxon>Eukaryota</taxon>
        <taxon>Metazoa</taxon>
        <taxon>Ecdysozoa</taxon>
        <taxon>Arthropoda</taxon>
        <taxon>Hexapoda</taxon>
        <taxon>Insecta</taxon>
        <taxon>Pterygota</taxon>
        <taxon>Neoptera</taxon>
        <taxon>Endopterygota</taxon>
        <taxon>Lepidoptera</taxon>
        <taxon>Glossata</taxon>
        <taxon>Ditrysia</taxon>
        <taxon>Papilionoidea</taxon>
        <taxon>Papilionidae</taxon>
        <taxon>Parnassiinae</taxon>
        <taxon>Parnassini</taxon>
        <taxon>Parnassius</taxon>
        <taxon>Driopa</taxon>
    </lineage>
</organism>
<feature type="domain" description="MADF" evidence="2">
    <location>
        <begin position="22"/>
        <end position="124"/>
    </location>
</feature>
<reference evidence="3 4" key="1">
    <citation type="submission" date="2023-11" db="EMBL/GenBank/DDBJ databases">
        <authorList>
            <person name="Hedman E."/>
            <person name="Englund M."/>
            <person name="Stromberg M."/>
            <person name="Nyberg Akerstrom W."/>
            <person name="Nylinder S."/>
            <person name="Jareborg N."/>
            <person name="Kallberg Y."/>
            <person name="Kronander E."/>
        </authorList>
    </citation>
    <scope>NUCLEOTIDE SEQUENCE [LARGE SCALE GENOMIC DNA]</scope>
</reference>
<dbReference type="GO" id="GO:0005634">
    <property type="term" value="C:nucleus"/>
    <property type="evidence" value="ECO:0007669"/>
    <property type="project" value="TreeGrafter"/>
</dbReference>
<sequence>MLSPSASDDAEAQAVADVNIDALIVEVQSRPVLWDKSNKGYADRGLKSKMWDQVYEKIIENWSELSIREKQKIGTQIQKKWRNLKDSFAKELAVQKKGKSGQGYKKRRPYVHFQALSFLVSQPLERETTSNISVEDSEEDSNNSVERENWKQARKKTQARETDRNEELLDIIRQKKNL</sequence>
<dbReference type="PROSITE" id="PS51029">
    <property type="entry name" value="MADF"/>
    <property type="match status" value="1"/>
</dbReference>
<dbReference type="GO" id="GO:0005667">
    <property type="term" value="C:transcription regulator complex"/>
    <property type="evidence" value="ECO:0007669"/>
    <property type="project" value="TreeGrafter"/>
</dbReference>
<dbReference type="InterPro" id="IPR039353">
    <property type="entry name" value="TF_Adf1"/>
</dbReference>
<dbReference type="Pfam" id="PF10545">
    <property type="entry name" value="MADF_DNA_bdg"/>
    <property type="match status" value="1"/>
</dbReference>
<dbReference type="GO" id="GO:0006357">
    <property type="term" value="P:regulation of transcription by RNA polymerase II"/>
    <property type="evidence" value="ECO:0007669"/>
    <property type="project" value="TreeGrafter"/>
</dbReference>
<evidence type="ECO:0000256" key="1">
    <source>
        <dbReference type="SAM" id="MobiDB-lite"/>
    </source>
</evidence>
<evidence type="ECO:0000313" key="4">
    <source>
        <dbReference type="Proteomes" id="UP001314205"/>
    </source>
</evidence>
<gene>
    <name evidence="3" type="ORF">PARMNEM_LOCUS18145</name>
</gene>
<feature type="region of interest" description="Disordered" evidence="1">
    <location>
        <begin position="129"/>
        <end position="165"/>
    </location>
</feature>
<evidence type="ECO:0000259" key="2">
    <source>
        <dbReference type="PROSITE" id="PS51029"/>
    </source>
</evidence>
<evidence type="ECO:0000313" key="3">
    <source>
        <dbReference type="EMBL" id="CAK1599247.1"/>
    </source>
</evidence>
<dbReference type="InterPro" id="IPR006578">
    <property type="entry name" value="MADF-dom"/>
</dbReference>
<proteinExistence type="predicted"/>